<protein>
    <recommendedName>
        <fullName evidence="3">DUF535 domain-containing protein</fullName>
    </recommendedName>
</protein>
<evidence type="ECO:0000313" key="1">
    <source>
        <dbReference type="EMBL" id="MBO0948989.1"/>
    </source>
</evidence>
<evidence type="ECO:0000313" key="2">
    <source>
        <dbReference type="Proteomes" id="UP000664628"/>
    </source>
</evidence>
<name>A0ABS3JIB8_9BACT</name>
<sequence>MFFVIFFSKLLLPVATRIQLLQAYKALYENRGHTQLPWRYVLHCRVRLLTRTAPDGRIELRAGYCINSGRVPFRYVGLAILTPSERRQLLTAFGFSLTQCCELTGIVFGSSLSSRHRTGLYALALIDALLTGKQVIIGGSTVPKVIAQQQRVLRHRLFDKQVVFTREDGTFETRNANVYFAYRYEVIPLLMKCLVEDWLKQLRPIRLQLDQSH</sequence>
<proteinExistence type="predicted"/>
<keyword evidence="2" id="KW-1185">Reference proteome</keyword>
<dbReference type="RefSeq" id="WP_207328927.1">
    <property type="nucleotide sequence ID" value="NZ_JAFMYW010000002.1"/>
</dbReference>
<accession>A0ABS3JIB8</accession>
<organism evidence="1 2">
    <name type="scientific">Fibrella forsythiae</name>
    <dbReference type="NCBI Taxonomy" id="2817061"/>
    <lineage>
        <taxon>Bacteria</taxon>
        <taxon>Pseudomonadati</taxon>
        <taxon>Bacteroidota</taxon>
        <taxon>Cytophagia</taxon>
        <taxon>Cytophagales</taxon>
        <taxon>Spirosomataceae</taxon>
        <taxon>Fibrella</taxon>
    </lineage>
</organism>
<reference evidence="1 2" key="1">
    <citation type="submission" date="2021-03" db="EMBL/GenBank/DDBJ databases">
        <title>Fibrella sp. HMF5405 genome sequencing and assembly.</title>
        <authorList>
            <person name="Kang H."/>
            <person name="Kim H."/>
            <person name="Bae S."/>
            <person name="Joh K."/>
        </authorList>
    </citation>
    <scope>NUCLEOTIDE SEQUENCE [LARGE SCALE GENOMIC DNA]</scope>
    <source>
        <strain evidence="1 2">HMF5405</strain>
    </source>
</reference>
<dbReference type="EMBL" id="JAFMYW010000002">
    <property type="protein sequence ID" value="MBO0948989.1"/>
    <property type="molecule type" value="Genomic_DNA"/>
</dbReference>
<gene>
    <name evidence="1" type="ORF">J2I46_10375</name>
</gene>
<evidence type="ECO:0008006" key="3">
    <source>
        <dbReference type="Google" id="ProtNLM"/>
    </source>
</evidence>
<dbReference type="Proteomes" id="UP000664628">
    <property type="component" value="Unassembled WGS sequence"/>
</dbReference>
<comment type="caution">
    <text evidence="1">The sequence shown here is derived from an EMBL/GenBank/DDBJ whole genome shotgun (WGS) entry which is preliminary data.</text>
</comment>